<evidence type="ECO:0000256" key="1">
    <source>
        <dbReference type="ARBA" id="ARBA00008792"/>
    </source>
</evidence>
<dbReference type="InterPro" id="IPR001650">
    <property type="entry name" value="Helicase_C-like"/>
</dbReference>
<dbReference type="PROSITE" id="PS51192">
    <property type="entry name" value="HELICASE_ATP_BIND_1"/>
    <property type="match status" value="1"/>
</dbReference>
<dbReference type="Pfam" id="PF00270">
    <property type="entry name" value="DEAD"/>
    <property type="match status" value="1"/>
</dbReference>
<dbReference type="GO" id="GO:0003723">
    <property type="term" value="F:RNA binding"/>
    <property type="evidence" value="ECO:0007669"/>
    <property type="project" value="TreeGrafter"/>
</dbReference>
<dbReference type="InterPro" id="IPR011545">
    <property type="entry name" value="DEAD/DEAH_box_helicase_dom"/>
</dbReference>
<dbReference type="GO" id="GO:0016787">
    <property type="term" value="F:hydrolase activity"/>
    <property type="evidence" value="ECO:0007669"/>
    <property type="project" value="UniProtKB-KW"/>
</dbReference>
<proteinExistence type="inferred from homology"/>
<dbReference type="PANTHER" id="PTHR18934">
    <property type="entry name" value="ATP-DEPENDENT RNA HELICASE"/>
    <property type="match status" value="1"/>
</dbReference>
<dbReference type="CDD" id="cd18791">
    <property type="entry name" value="SF2_C_RHA"/>
    <property type="match status" value="1"/>
</dbReference>
<reference evidence="11" key="1">
    <citation type="journal article" date="2020" name="Stud. Mycol.">
        <title>101 Dothideomycetes genomes: a test case for predicting lifestyles and emergence of pathogens.</title>
        <authorList>
            <person name="Haridas S."/>
            <person name="Albert R."/>
            <person name="Binder M."/>
            <person name="Bloem J."/>
            <person name="Labutti K."/>
            <person name="Salamov A."/>
            <person name="Andreopoulos B."/>
            <person name="Baker S."/>
            <person name="Barry K."/>
            <person name="Bills G."/>
            <person name="Bluhm B."/>
            <person name="Cannon C."/>
            <person name="Castanera R."/>
            <person name="Culley D."/>
            <person name="Daum C."/>
            <person name="Ezra D."/>
            <person name="Gonzalez J."/>
            <person name="Henrissat B."/>
            <person name="Kuo A."/>
            <person name="Liang C."/>
            <person name="Lipzen A."/>
            <person name="Lutzoni F."/>
            <person name="Magnuson J."/>
            <person name="Mondo S."/>
            <person name="Nolan M."/>
            <person name="Ohm R."/>
            <person name="Pangilinan J."/>
            <person name="Park H.-J."/>
            <person name="Ramirez L."/>
            <person name="Alfaro M."/>
            <person name="Sun H."/>
            <person name="Tritt A."/>
            <person name="Yoshinaga Y."/>
            <person name="Zwiers L.-H."/>
            <person name="Turgeon B."/>
            <person name="Goodwin S."/>
            <person name="Spatafora J."/>
            <person name="Crous P."/>
            <person name="Grigoriev I."/>
        </authorList>
    </citation>
    <scope>NUCLEOTIDE SEQUENCE</scope>
    <source>
        <strain evidence="11">CBS 675.92</strain>
    </source>
</reference>
<dbReference type="Pfam" id="PF04408">
    <property type="entry name" value="WHD_HA2"/>
    <property type="match status" value="1"/>
</dbReference>
<dbReference type="CDD" id="cd17982">
    <property type="entry name" value="DEXHc_DHX37"/>
    <property type="match status" value="1"/>
</dbReference>
<feature type="compositionally biased region" description="Acidic residues" evidence="8">
    <location>
        <begin position="303"/>
        <end position="314"/>
    </location>
</feature>
<evidence type="ECO:0000256" key="7">
    <source>
        <dbReference type="ARBA" id="ARBA00047984"/>
    </source>
</evidence>
<dbReference type="InterPro" id="IPR027417">
    <property type="entry name" value="P-loop_NTPase"/>
</dbReference>
<feature type="compositionally biased region" description="Acidic residues" evidence="8">
    <location>
        <begin position="714"/>
        <end position="728"/>
    </location>
</feature>
<dbReference type="InterPro" id="IPR048333">
    <property type="entry name" value="HA2_WH"/>
</dbReference>
<dbReference type="SMART" id="SM00487">
    <property type="entry name" value="DEXDc"/>
    <property type="match status" value="1"/>
</dbReference>
<dbReference type="SMART" id="SM00847">
    <property type="entry name" value="HA2"/>
    <property type="match status" value="1"/>
</dbReference>
<name>A0A6A5U9E1_9PLEO</name>
<dbReference type="InterPro" id="IPR007502">
    <property type="entry name" value="Helicase-assoc_dom"/>
</dbReference>
<feature type="domain" description="Helicase C-terminal" evidence="10">
    <location>
        <begin position="619"/>
        <end position="863"/>
    </location>
</feature>
<accession>A0A6A5U9E1</accession>
<dbReference type="GO" id="GO:0005730">
    <property type="term" value="C:nucleolus"/>
    <property type="evidence" value="ECO:0007669"/>
    <property type="project" value="TreeGrafter"/>
</dbReference>
<protein>
    <recommendedName>
        <fullName evidence="2">RNA helicase</fullName>
        <ecNumber evidence="2">3.6.4.13</ecNumber>
    </recommendedName>
</protein>
<feature type="compositionally biased region" description="Low complexity" evidence="8">
    <location>
        <begin position="260"/>
        <end position="277"/>
    </location>
</feature>
<sequence>MPPKFVPRQRKHKVLARLKQNGGNRGGGRRGGGQEEPVDANAVEILPAEQKERNERKRKMKEELAREQTGKMSGKKKKRLDKYIDTKLKKEENLELLKKLAAQKVDTSLFRSSTKLGRGEETKKEKLRRALAERRKGVDVEANDEVLLERREVGELEALEKVEGGDVAEQVEKPEDAPTLSDTKLRKRDRSPSEDREDDTQVEVVVGQGPEKSFQGAGLFGGGLKRPLELDEDGKPIIQTRKRRKGAKRPIVVEEEVEWEGFSSSEEGSEVSDASVGAEMSSDGYEEGSEDGHEVSDSVSGSDDSDEDSEDGSDSETSIEGHKKAMRKERASAFKAWATQQRNEAIGFVPTNNLTYAIPAKPANFTPRAPEQEPLPAELATNTATDATRKAYSVAVERTPEIQEARLQLPVVAEEQKIMEAIHNNDVVVVWGATGSGKTTQVPQFLYEAGYGAPGGPTPGMIGVTQPRRVAAVSMSKRVGDELGRDKDKVAYQIRFDTSTSAKTAVKFMTDGVLLREISQDFALSKYSAIVIDEAHERSVNTDILIGMLSRIVDLRAEVAKKDPKTTPLKLIIMSATLRISDFTDNKRLFRHGPPPLLKAEGRQYTVTHHFARRTQRDYVEEMYRKVCRGHRKLPRGGMLIFLTGQNEIAHLAKKLKETFTSTQGIDAKAGKVQISAAEAPLEAGDIELSEKPQHDEDDDGSDSDGSIIMGADNGDDEEFNIGEDDSEEKDMKVHVLPLYSQLPTNQQLRVFEPPPEGSRLIVLATNVAETSLTIPGVRYVFDCGRSKEKKHDLITGIQSFEIGWISKASANQRAGRAGRTGPGHCYRLYSSAVFERDFEEYADPEIMRTPLEGVVLQLKSMGAPVVNFPFPTPPDRGNLQKAENLLSYLGALSIEGNVTKLGHELSLYPLNPRFARMLVMGIAQNLAAETIAMVSALAVPELIVPESKLGLREPPPPAADAIRTERDNEEAEERTRLRKAYNAAQAKLSINANKSDCIKLNNAVCAYAHESNSQAFCEDMFLNAKAMKETSQLRQQLTSIVRAHRPTAIAAYNPKLPAPSANAVNLLMQICAAGFIDQVAMRADLAPNPPDLPRKPKTAIEVPYITLFPSQPGRSKTADPSEQFVFLHPTSILNRTPPANMPGYIIYSHLQRAAPSTADAVRMPKTRMHPLTPVTRPQLINIALGTPLLQVSKPKGKVVELEKGGAGGKGERRECEVEMSLVGGKGAQGWGLGVRKVVQRREGGTGAGVWVVERVIG</sequence>
<evidence type="ECO:0000256" key="3">
    <source>
        <dbReference type="ARBA" id="ARBA00022741"/>
    </source>
</evidence>
<feature type="domain" description="Helicase ATP-binding" evidence="9">
    <location>
        <begin position="419"/>
        <end position="596"/>
    </location>
</feature>
<keyword evidence="12" id="KW-1185">Reference proteome</keyword>
<dbReference type="GO" id="GO:0003724">
    <property type="term" value="F:RNA helicase activity"/>
    <property type="evidence" value="ECO:0007669"/>
    <property type="project" value="UniProtKB-EC"/>
</dbReference>
<feature type="region of interest" description="Disordered" evidence="8">
    <location>
        <begin position="690"/>
        <end position="728"/>
    </location>
</feature>
<evidence type="ECO:0000313" key="11">
    <source>
        <dbReference type="EMBL" id="KAF1961304.1"/>
    </source>
</evidence>
<dbReference type="SMART" id="SM00490">
    <property type="entry name" value="HELICc"/>
    <property type="match status" value="1"/>
</dbReference>
<evidence type="ECO:0000256" key="8">
    <source>
        <dbReference type="SAM" id="MobiDB-lite"/>
    </source>
</evidence>
<feature type="compositionally biased region" description="Basic residues" evidence="8">
    <location>
        <begin position="7"/>
        <end position="16"/>
    </location>
</feature>
<evidence type="ECO:0000256" key="4">
    <source>
        <dbReference type="ARBA" id="ARBA00022801"/>
    </source>
</evidence>
<evidence type="ECO:0000313" key="12">
    <source>
        <dbReference type="Proteomes" id="UP000800035"/>
    </source>
</evidence>
<dbReference type="Proteomes" id="UP000800035">
    <property type="component" value="Unassembled WGS sequence"/>
</dbReference>
<dbReference type="GO" id="GO:0000462">
    <property type="term" value="P:maturation of SSU-rRNA from tricistronic rRNA transcript (SSU-rRNA, 5.8S rRNA, LSU-rRNA)"/>
    <property type="evidence" value="ECO:0007669"/>
    <property type="project" value="TreeGrafter"/>
</dbReference>
<dbReference type="PROSITE" id="PS51194">
    <property type="entry name" value="HELICASE_CTER"/>
    <property type="match status" value="1"/>
</dbReference>
<keyword evidence="3" id="KW-0547">Nucleotide-binding</keyword>
<dbReference type="SUPFAM" id="SSF52540">
    <property type="entry name" value="P-loop containing nucleoside triphosphate hydrolases"/>
    <property type="match status" value="1"/>
</dbReference>
<dbReference type="GO" id="GO:0005524">
    <property type="term" value="F:ATP binding"/>
    <property type="evidence" value="ECO:0007669"/>
    <property type="project" value="UniProtKB-KW"/>
</dbReference>
<dbReference type="AlphaFoldDB" id="A0A6A5U9E1"/>
<dbReference type="Pfam" id="PF21010">
    <property type="entry name" value="HA2_C"/>
    <property type="match status" value="1"/>
</dbReference>
<gene>
    <name evidence="11" type="ORF">CC80DRAFT_589699</name>
</gene>
<feature type="compositionally biased region" description="Basic and acidic residues" evidence="8">
    <location>
        <begin position="159"/>
        <end position="176"/>
    </location>
</feature>
<organism evidence="11 12">
    <name type="scientific">Byssothecium circinans</name>
    <dbReference type="NCBI Taxonomy" id="147558"/>
    <lineage>
        <taxon>Eukaryota</taxon>
        <taxon>Fungi</taxon>
        <taxon>Dikarya</taxon>
        <taxon>Ascomycota</taxon>
        <taxon>Pezizomycotina</taxon>
        <taxon>Dothideomycetes</taxon>
        <taxon>Pleosporomycetidae</taxon>
        <taxon>Pleosporales</taxon>
        <taxon>Massarineae</taxon>
        <taxon>Massarinaceae</taxon>
        <taxon>Byssothecium</taxon>
    </lineage>
</organism>
<dbReference type="PANTHER" id="PTHR18934:SF99">
    <property type="entry name" value="ATP-DEPENDENT RNA HELICASE DHX37-RELATED"/>
    <property type="match status" value="1"/>
</dbReference>
<dbReference type="GO" id="GO:1990904">
    <property type="term" value="C:ribonucleoprotein complex"/>
    <property type="evidence" value="ECO:0007669"/>
    <property type="project" value="UniProtKB-ARBA"/>
</dbReference>
<dbReference type="Gene3D" id="3.40.50.300">
    <property type="entry name" value="P-loop containing nucleotide triphosphate hydrolases"/>
    <property type="match status" value="2"/>
</dbReference>
<evidence type="ECO:0000256" key="2">
    <source>
        <dbReference type="ARBA" id="ARBA00012552"/>
    </source>
</evidence>
<feature type="compositionally biased region" description="Basic and acidic residues" evidence="8">
    <location>
        <begin position="49"/>
        <end position="69"/>
    </location>
</feature>
<dbReference type="EMBL" id="ML976981">
    <property type="protein sequence ID" value="KAF1961304.1"/>
    <property type="molecule type" value="Genomic_DNA"/>
</dbReference>
<dbReference type="InterPro" id="IPR002464">
    <property type="entry name" value="DNA/RNA_helicase_DEAH_CS"/>
</dbReference>
<keyword evidence="5" id="KW-0347">Helicase</keyword>
<feature type="region of interest" description="Disordered" evidence="8">
    <location>
        <begin position="1"/>
        <end position="81"/>
    </location>
</feature>
<evidence type="ECO:0000256" key="5">
    <source>
        <dbReference type="ARBA" id="ARBA00022806"/>
    </source>
</evidence>
<dbReference type="OrthoDB" id="10253254at2759"/>
<feature type="region of interest" description="Disordered" evidence="8">
    <location>
        <begin position="159"/>
        <end position="327"/>
    </location>
</feature>
<dbReference type="EC" id="3.6.4.13" evidence="2"/>
<dbReference type="Pfam" id="PF00271">
    <property type="entry name" value="Helicase_C"/>
    <property type="match status" value="1"/>
</dbReference>
<dbReference type="PROSITE" id="PS00690">
    <property type="entry name" value="DEAH_ATP_HELICASE"/>
    <property type="match status" value="1"/>
</dbReference>
<evidence type="ECO:0000256" key="6">
    <source>
        <dbReference type="ARBA" id="ARBA00022840"/>
    </source>
</evidence>
<keyword evidence="4 11" id="KW-0378">Hydrolase</keyword>
<evidence type="ECO:0000259" key="9">
    <source>
        <dbReference type="PROSITE" id="PS51192"/>
    </source>
</evidence>
<evidence type="ECO:0000259" key="10">
    <source>
        <dbReference type="PROSITE" id="PS51194"/>
    </source>
</evidence>
<comment type="catalytic activity">
    <reaction evidence="7">
        <text>ATP + H2O = ADP + phosphate + H(+)</text>
        <dbReference type="Rhea" id="RHEA:13065"/>
        <dbReference type="ChEBI" id="CHEBI:15377"/>
        <dbReference type="ChEBI" id="CHEBI:15378"/>
        <dbReference type="ChEBI" id="CHEBI:30616"/>
        <dbReference type="ChEBI" id="CHEBI:43474"/>
        <dbReference type="ChEBI" id="CHEBI:456216"/>
        <dbReference type="EC" id="3.6.4.13"/>
    </reaction>
</comment>
<comment type="similarity">
    <text evidence="1">Belongs to the DEAD box helicase family. DEAH subfamily.</text>
</comment>
<dbReference type="InterPro" id="IPR014001">
    <property type="entry name" value="Helicase_ATP-bd"/>
</dbReference>
<dbReference type="FunFam" id="3.40.50.300:FF:000637">
    <property type="entry name" value="ATP-dependent RNA helicase DHX37/DHR1"/>
    <property type="match status" value="1"/>
</dbReference>
<feature type="compositionally biased region" description="Basic and acidic residues" evidence="8">
    <location>
        <begin position="226"/>
        <end position="235"/>
    </location>
</feature>
<keyword evidence="6" id="KW-0067">ATP-binding</keyword>
<dbReference type="Gene3D" id="1.20.120.1080">
    <property type="match status" value="1"/>
</dbReference>